<gene>
    <name evidence="2" type="ORF">J4215_02405</name>
</gene>
<dbReference type="Proteomes" id="UP000675968">
    <property type="component" value="Unassembled WGS sequence"/>
</dbReference>
<reference evidence="2" key="1">
    <citation type="submission" date="2021-03" db="EMBL/GenBank/DDBJ databases">
        <authorList>
            <person name="Jaffe A."/>
        </authorList>
    </citation>
    <scope>NUCLEOTIDE SEQUENCE</scope>
    <source>
        <strain evidence="2">RIFCSPLOWO2_01_FULL_AR10_48_17</strain>
    </source>
</reference>
<dbReference type="AlphaFoldDB" id="A0A8T4L6B8"/>
<dbReference type="SUPFAM" id="SSF53448">
    <property type="entry name" value="Nucleotide-diphospho-sugar transferases"/>
    <property type="match status" value="1"/>
</dbReference>
<accession>A0A8T4L6B8</accession>
<organism evidence="2 3">
    <name type="scientific">Candidatus Iainarchaeum sp</name>
    <dbReference type="NCBI Taxonomy" id="3101447"/>
    <lineage>
        <taxon>Archaea</taxon>
        <taxon>Candidatus Iainarchaeota</taxon>
        <taxon>Candidatus Iainarchaeia</taxon>
        <taxon>Candidatus Iainarchaeales</taxon>
        <taxon>Candidatus Iainarchaeaceae</taxon>
        <taxon>Candidatus Iainarchaeum</taxon>
    </lineage>
</organism>
<evidence type="ECO:0000313" key="2">
    <source>
        <dbReference type="EMBL" id="MBS3061412.1"/>
    </source>
</evidence>
<sequence>MKAIILAGGQGKRFGIAQKILPKSLVPIGGTPILKAVIEDFAQNPEVDEVIILAGGNRRIRNFANWTRFKKPVAVLNVDKGVFGDLLSVRDKIGNQPFIIGNADNLVLARLPTKEQFEKSNAWMVTAVTRIKKPGEFTGIEFEGETVTRVDEKTRTSQTDFGVVGKKMLSPEVMDFIATQSFPRNSGIGALTQRLFETGKKIVPIIVPRENIIHVTNFSDWWKHSKRYDSLRAAWIATKSRIPKRKPRRPYKR</sequence>
<dbReference type="PANTHER" id="PTHR22572">
    <property type="entry name" value="SUGAR-1-PHOSPHATE GUANYL TRANSFERASE"/>
    <property type="match status" value="1"/>
</dbReference>
<evidence type="ECO:0000313" key="3">
    <source>
        <dbReference type="Proteomes" id="UP000675968"/>
    </source>
</evidence>
<name>A0A8T4L6B8_9ARCH</name>
<dbReference type="Gene3D" id="3.90.550.10">
    <property type="entry name" value="Spore Coat Polysaccharide Biosynthesis Protein SpsA, Chain A"/>
    <property type="match status" value="1"/>
</dbReference>
<dbReference type="InterPro" id="IPR029044">
    <property type="entry name" value="Nucleotide-diphossugar_trans"/>
</dbReference>
<proteinExistence type="predicted"/>
<feature type="domain" description="Nucleotidyl transferase" evidence="1">
    <location>
        <begin position="2"/>
        <end position="203"/>
    </location>
</feature>
<dbReference type="InterPro" id="IPR050486">
    <property type="entry name" value="Mannose-1P_guanyltransferase"/>
</dbReference>
<reference evidence="2" key="2">
    <citation type="submission" date="2021-05" db="EMBL/GenBank/DDBJ databases">
        <title>Protein family content uncovers lineage relationships and bacterial pathway maintenance mechanisms in DPANN archaea.</title>
        <authorList>
            <person name="Castelle C.J."/>
            <person name="Meheust R."/>
            <person name="Jaffe A.L."/>
            <person name="Seitz K."/>
            <person name="Gong X."/>
            <person name="Baker B.J."/>
            <person name="Banfield J.F."/>
        </authorList>
    </citation>
    <scope>NUCLEOTIDE SEQUENCE</scope>
    <source>
        <strain evidence="2">RIFCSPLOWO2_01_FULL_AR10_48_17</strain>
    </source>
</reference>
<dbReference type="InterPro" id="IPR005835">
    <property type="entry name" value="NTP_transferase_dom"/>
</dbReference>
<comment type="caution">
    <text evidence="2">The sequence shown here is derived from an EMBL/GenBank/DDBJ whole genome shotgun (WGS) entry which is preliminary data.</text>
</comment>
<protein>
    <submittedName>
        <fullName evidence="2">NDP-sugar synthase</fullName>
    </submittedName>
</protein>
<evidence type="ECO:0000259" key="1">
    <source>
        <dbReference type="Pfam" id="PF00483"/>
    </source>
</evidence>
<dbReference type="Pfam" id="PF00483">
    <property type="entry name" value="NTP_transferase"/>
    <property type="match status" value="1"/>
</dbReference>
<dbReference type="EMBL" id="JAGVWC010000009">
    <property type="protein sequence ID" value="MBS3061412.1"/>
    <property type="molecule type" value="Genomic_DNA"/>
</dbReference>